<dbReference type="PANTHER" id="PTHR38598:SF1">
    <property type="entry name" value="INNER MEMBRANE PROTEIN YJCH"/>
    <property type="match status" value="1"/>
</dbReference>
<gene>
    <name evidence="2" type="ORF">KEG57_02795</name>
</gene>
<accession>A0A9X3WYQ6</accession>
<dbReference type="Proteomes" id="UP001151081">
    <property type="component" value="Unassembled WGS sequence"/>
</dbReference>
<feature type="transmembrane region" description="Helical" evidence="1">
    <location>
        <begin position="50"/>
        <end position="74"/>
    </location>
</feature>
<keyword evidence="1" id="KW-1133">Transmembrane helix</keyword>
<dbReference type="AlphaFoldDB" id="A0A9X3WYQ6"/>
<protein>
    <submittedName>
        <fullName evidence="2">DUF485 domain-containing protein</fullName>
    </submittedName>
</protein>
<dbReference type="InterPro" id="IPR052959">
    <property type="entry name" value="Inner_membrane_assoc"/>
</dbReference>
<reference evidence="2 3" key="1">
    <citation type="submission" date="2021-04" db="EMBL/GenBank/DDBJ databases">
        <title>Genome analysis of Polyangium sp.</title>
        <authorList>
            <person name="Li Y."/>
            <person name="Wang J."/>
        </authorList>
    </citation>
    <scope>NUCLEOTIDE SEQUENCE [LARGE SCALE GENOMIC DNA]</scope>
    <source>
        <strain evidence="2 3">SDU14</strain>
    </source>
</reference>
<dbReference type="RefSeq" id="WP_272418172.1">
    <property type="nucleotide sequence ID" value="NZ_JAGTJJ010000001.1"/>
</dbReference>
<keyword evidence="1" id="KW-0472">Membrane</keyword>
<organism evidence="2 3">
    <name type="scientific">Polyangium jinanense</name>
    <dbReference type="NCBI Taxonomy" id="2829994"/>
    <lineage>
        <taxon>Bacteria</taxon>
        <taxon>Pseudomonadati</taxon>
        <taxon>Myxococcota</taxon>
        <taxon>Polyangia</taxon>
        <taxon>Polyangiales</taxon>
        <taxon>Polyangiaceae</taxon>
        <taxon>Polyangium</taxon>
    </lineage>
</organism>
<evidence type="ECO:0000313" key="2">
    <source>
        <dbReference type="EMBL" id="MDC3979410.1"/>
    </source>
</evidence>
<dbReference type="InterPro" id="IPR007436">
    <property type="entry name" value="DUF485"/>
</dbReference>
<keyword evidence="1" id="KW-0812">Transmembrane</keyword>
<dbReference type="GO" id="GO:0005886">
    <property type="term" value="C:plasma membrane"/>
    <property type="evidence" value="ECO:0007669"/>
    <property type="project" value="TreeGrafter"/>
</dbReference>
<evidence type="ECO:0000256" key="1">
    <source>
        <dbReference type="SAM" id="Phobius"/>
    </source>
</evidence>
<name>A0A9X3WYQ6_9BACT</name>
<comment type="caution">
    <text evidence="2">The sequence shown here is derived from an EMBL/GenBank/DDBJ whole genome shotgun (WGS) entry which is preliminary data.</text>
</comment>
<dbReference type="Pfam" id="PF04341">
    <property type="entry name" value="DUF485"/>
    <property type="match status" value="1"/>
</dbReference>
<evidence type="ECO:0000313" key="3">
    <source>
        <dbReference type="Proteomes" id="UP001151081"/>
    </source>
</evidence>
<feature type="transmembrane region" description="Helical" evidence="1">
    <location>
        <begin position="16"/>
        <end position="38"/>
    </location>
</feature>
<sequence>MNEKDLRRVAAARDRIALVLTAATMFAYFGFILLVAWGKPLLGSLLAPGLSLGMLLGSLVIFLSWVFTGVYVYWANRHYDVHVDRIAGKSKSGGGT</sequence>
<proteinExistence type="predicted"/>
<dbReference type="PANTHER" id="PTHR38598">
    <property type="entry name" value="INNER MEMBRANE PROTEIN YJCH"/>
    <property type="match status" value="1"/>
</dbReference>
<dbReference type="EMBL" id="JAGTJJ010000001">
    <property type="protein sequence ID" value="MDC3979410.1"/>
    <property type="molecule type" value="Genomic_DNA"/>
</dbReference>
<keyword evidence="3" id="KW-1185">Reference proteome</keyword>